<dbReference type="OrthoDB" id="7055227at2"/>
<reference evidence="6 7" key="1">
    <citation type="submission" date="2015-11" db="EMBL/GenBank/DDBJ databases">
        <title>Genomic Taxonomy of the Vibrionaceae.</title>
        <authorList>
            <person name="Gomez-Gil B."/>
            <person name="Enciso-Ibarra J."/>
        </authorList>
    </citation>
    <scope>NUCLEOTIDE SEQUENCE [LARGE SCALE GENOMIC DNA]</scope>
    <source>
        <strain evidence="6 7">CAIM 912</strain>
    </source>
</reference>
<dbReference type="SMART" id="SM00354">
    <property type="entry name" value="HTH_LACI"/>
    <property type="match status" value="1"/>
</dbReference>
<keyword evidence="1" id="KW-0805">Transcription regulation</keyword>
<evidence type="ECO:0000313" key="6">
    <source>
        <dbReference type="EMBL" id="KXF83397.1"/>
    </source>
</evidence>
<dbReference type="Gene3D" id="3.40.50.2300">
    <property type="match status" value="2"/>
</dbReference>
<dbReference type="InterPro" id="IPR000843">
    <property type="entry name" value="HTH_LacI"/>
</dbReference>
<evidence type="ECO:0000259" key="5">
    <source>
        <dbReference type="PROSITE" id="PS50932"/>
    </source>
</evidence>
<dbReference type="EMBL" id="LNTY01000006">
    <property type="protein sequence ID" value="KXF83397.1"/>
    <property type="molecule type" value="Genomic_DNA"/>
</dbReference>
<dbReference type="PROSITE" id="PS50932">
    <property type="entry name" value="HTH_LACI_2"/>
    <property type="match status" value="1"/>
</dbReference>
<dbReference type="PANTHER" id="PTHR30146:SF138">
    <property type="entry name" value="TRANSCRIPTIONAL REGULATORY PROTEIN"/>
    <property type="match status" value="1"/>
</dbReference>
<proteinExistence type="predicted"/>
<dbReference type="Pfam" id="PF00356">
    <property type="entry name" value="LacI"/>
    <property type="match status" value="1"/>
</dbReference>
<dbReference type="CDD" id="cd01392">
    <property type="entry name" value="HTH_LacI"/>
    <property type="match status" value="1"/>
</dbReference>
<dbReference type="InterPro" id="IPR028082">
    <property type="entry name" value="Peripla_BP_I"/>
</dbReference>
<keyword evidence="2" id="KW-0238">DNA-binding</keyword>
<organism evidence="6 7">
    <name type="scientific">Enterovibrio coralii</name>
    <dbReference type="NCBI Taxonomy" id="294935"/>
    <lineage>
        <taxon>Bacteria</taxon>
        <taxon>Pseudomonadati</taxon>
        <taxon>Pseudomonadota</taxon>
        <taxon>Gammaproteobacteria</taxon>
        <taxon>Vibrionales</taxon>
        <taxon>Vibrionaceae</taxon>
        <taxon>Enterovibrio</taxon>
    </lineage>
</organism>
<evidence type="ECO:0000313" key="7">
    <source>
        <dbReference type="Proteomes" id="UP000070529"/>
    </source>
</evidence>
<evidence type="ECO:0000256" key="4">
    <source>
        <dbReference type="SAM" id="MobiDB-lite"/>
    </source>
</evidence>
<feature type="domain" description="HTH lacI-type" evidence="5">
    <location>
        <begin position="20"/>
        <end position="74"/>
    </location>
</feature>
<evidence type="ECO:0000256" key="2">
    <source>
        <dbReference type="ARBA" id="ARBA00023125"/>
    </source>
</evidence>
<evidence type="ECO:0000256" key="3">
    <source>
        <dbReference type="ARBA" id="ARBA00023163"/>
    </source>
</evidence>
<dbReference type="Proteomes" id="UP000070529">
    <property type="component" value="Unassembled WGS sequence"/>
</dbReference>
<comment type="caution">
    <text evidence="6">The sequence shown here is derived from an EMBL/GenBank/DDBJ whole genome shotgun (WGS) entry which is preliminary data.</text>
</comment>
<keyword evidence="3" id="KW-0804">Transcription</keyword>
<keyword evidence="7" id="KW-1185">Reference proteome</keyword>
<dbReference type="SUPFAM" id="SSF53822">
    <property type="entry name" value="Periplasmic binding protein-like I"/>
    <property type="match status" value="1"/>
</dbReference>
<sequence length="356" mass="39442">MAKEIASSRKRLQKRVSDSPKAEDVAREAGVSTATVSRYLANQSSVSEKRGALIQKAIEALGYIPHGAAQALASQRTKTIGVIVPTLDNAIFAEGIQAFQRRLQEKGFTLFIASSDYSLDEELAQAERLVTRGVEGLMLVGSEHHPQLFDILEKKQIPYLYTWSYKPELGHPCIGFNNHQASARLTQYLLDLGHKDFAVVSGILHFNDRTKDRLEGCLDTLEKAGISIPKESIMECRYDLSESRQMMKKLLAREPKPSVVVCGNDVIAMGVLLEAQHQGIKIPEEISVVGFDDLALSSHFQPALTTMHVPSKEMGQRAADYLLARLEDEHASEHQELEAKLVVRETTTKPNKKAPA</sequence>
<protein>
    <submittedName>
        <fullName evidence="6">LacI family transcriptional regulator</fullName>
    </submittedName>
</protein>
<evidence type="ECO:0000256" key="1">
    <source>
        <dbReference type="ARBA" id="ARBA00023015"/>
    </source>
</evidence>
<dbReference type="Pfam" id="PF13377">
    <property type="entry name" value="Peripla_BP_3"/>
    <property type="match status" value="1"/>
</dbReference>
<gene>
    <name evidence="6" type="ORF">ATN88_07040</name>
</gene>
<dbReference type="InterPro" id="IPR010982">
    <property type="entry name" value="Lambda_DNA-bd_dom_sf"/>
</dbReference>
<dbReference type="Gene3D" id="1.10.260.40">
    <property type="entry name" value="lambda repressor-like DNA-binding domains"/>
    <property type="match status" value="1"/>
</dbReference>
<dbReference type="PANTHER" id="PTHR30146">
    <property type="entry name" value="LACI-RELATED TRANSCRIPTIONAL REPRESSOR"/>
    <property type="match status" value="1"/>
</dbReference>
<name>A0A135ID46_9GAMM</name>
<dbReference type="InterPro" id="IPR046335">
    <property type="entry name" value="LacI/GalR-like_sensor"/>
</dbReference>
<dbReference type="AlphaFoldDB" id="A0A135ID46"/>
<dbReference type="RefSeq" id="WP_067411733.1">
    <property type="nucleotide sequence ID" value="NZ_LNTY01000006.1"/>
</dbReference>
<accession>A0A135ID46</accession>
<feature type="compositionally biased region" description="Basic and acidic residues" evidence="4">
    <location>
        <begin position="15"/>
        <end position="27"/>
    </location>
</feature>
<dbReference type="STRING" id="294935.ATN88_07040"/>
<feature type="region of interest" description="Disordered" evidence="4">
    <location>
        <begin position="1"/>
        <end position="27"/>
    </location>
</feature>
<dbReference type="GO" id="GO:0000976">
    <property type="term" value="F:transcription cis-regulatory region binding"/>
    <property type="evidence" value="ECO:0007669"/>
    <property type="project" value="TreeGrafter"/>
</dbReference>
<dbReference type="GO" id="GO:0003700">
    <property type="term" value="F:DNA-binding transcription factor activity"/>
    <property type="evidence" value="ECO:0007669"/>
    <property type="project" value="TreeGrafter"/>
</dbReference>
<dbReference type="SUPFAM" id="SSF47413">
    <property type="entry name" value="lambda repressor-like DNA-binding domains"/>
    <property type="match status" value="1"/>
</dbReference>
<dbReference type="CDD" id="cd06273">
    <property type="entry name" value="PBP1_LacI-like"/>
    <property type="match status" value="1"/>
</dbReference>